<accession>A0ACC1YCA7</accession>
<proteinExistence type="predicted"/>
<name>A0ACC1YCA7_MELAZ</name>
<dbReference type="EMBL" id="CM051397">
    <property type="protein sequence ID" value="KAJ4720957.1"/>
    <property type="molecule type" value="Genomic_DNA"/>
</dbReference>
<evidence type="ECO:0000313" key="2">
    <source>
        <dbReference type="Proteomes" id="UP001164539"/>
    </source>
</evidence>
<reference evidence="1 2" key="1">
    <citation type="journal article" date="2023" name="Science">
        <title>Complex scaffold remodeling in plant triterpene biosynthesis.</title>
        <authorList>
            <person name="De La Pena R."/>
            <person name="Hodgson H."/>
            <person name="Liu J.C."/>
            <person name="Stephenson M.J."/>
            <person name="Martin A.C."/>
            <person name="Owen C."/>
            <person name="Harkess A."/>
            <person name="Leebens-Mack J."/>
            <person name="Jimenez L.E."/>
            <person name="Osbourn A."/>
            <person name="Sattely E.S."/>
        </authorList>
    </citation>
    <scope>NUCLEOTIDE SEQUENCE [LARGE SCALE GENOMIC DNA]</scope>
    <source>
        <strain evidence="2">cv. JPN11</strain>
        <tissue evidence="1">Leaf</tissue>
    </source>
</reference>
<keyword evidence="2" id="KW-1185">Reference proteome</keyword>
<gene>
    <name evidence="1" type="ORF">OWV82_008694</name>
</gene>
<evidence type="ECO:0000313" key="1">
    <source>
        <dbReference type="EMBL" id="KAJ4720957.1"/>
    </source>
</evidence>
<dbReference type="Proteomes" id="UP001164539">
    <property type="component" value="Chromosome 4"/>
</dbReference>
<sequence>MILHGTSCGVTSPQKFFILLVQNPTPMHANGNCKIYWSASNSNSKLGDPVYVMDHFLHSLFSLLALMCFGDKLKENQINKIKNVQHQILICFDSETKPSEVQEEQNKDEYVISYVDTLLDLQQPQEERNLNEDEIIDLCSEFLNAGTDSTSTALQWIMANLVKYPHIQEKLFMEINRVEGDLEDVMKEDDLQKIPYLKAVIFEGQMARDQKVWENPMRYSPDRFLSAENNGEKVLDITGSREIKMMPFGAGRRICPGLSLATLHLEYFVANLVWFFEWKPVDGDDVDLSEKHEFSVVKNPLKAYVHPRLR</sequence>
<protein>
    <submittedName>
        <fullName evidence="1">Cytochrome P450</fullName>
    </submittedName>
</protein>
<organism evidence="1 2">
    <name type="scientific">Melia azedarach</name>
    <name type="common">Chinaberry tree</name>
    <dbReference type="NCBI Taxonomy" id="155640"/>
    <lineage>
        <taxon>Eukaryota</taxon>
        <taxon>Viridiplantae</taxon>
        <taxon>Streptophyta</taxon>
        <taxon>Embryophyta</taxon>
        <taxon>Tracheophyta</taxon>
        <taxon>Spermatophyta</taxon>
        <taxon>Magnoliopsida</taxon>
        <taxon>eudicotyledons</taxon>
        <taxon>Gunneridae</taxon>
        <taxon>Pentapetalae</taxon>
        <taxon>rosids</taxon>
        <taxon>malvids</taxon>
        <taxon>Sapindales</taxon>
        <taxon>Meliaceae</taxon>
        <taxon>Melia</taxon>
    </lineage>
</organism>
<comment type="caution">
    <text evidence="1">The sequence shown here is derived from an EMBL/GenBank/DDBJ whole genome shotgun (WGS) entry which is preliminary data.</text>
</comment>